<dbReference type="AlphaFoldDB" id="A0A1X7J3V2"/>
<evidence type="ECO:0000256" key="2">
    <source>
        <dbReference type="SAM" id="SignalP"/>
    </source>
</evidence>
<keyword evidence="1" id="KW-1133">Transmembrane helix</keyword>
<protein>
    <submittedName>
        <fullName evidence="3">Nickel transport protein</fullName>
    </submittedName>
</protein>
<dbReference type="Proteomes" id="UP000193355">
    <property type="component" value="Unassembled WGS sequence"/>
</dbReference>
<proteinExistence type="predicted"/>
<evidence type="ECO:0000313" key="3">
    <source>
        <dbReference type="EMBL" id="SMG22112.1"/>
    </source>
</evidence>
<sequence>MKRAYYLIALVFCLTVSPAFGHNVLMMANFEGHAVTGEAFYSTGEAIADAIVTVESDGATVGEGKTDGDGAFSVAILSGTTSAKVTVNAGMGHVAHEDIAREAAPEPAAEAKEAPSTISGISEQDIKKAVAAEIAPLRQMISDLHKAQTKPDIPRILGGIGYIVGLVGAFMWGRSRG</sequence>
<keyword evidence="1" id="KW-0812">Transmembrane</keyword>
<accession>A0A1X7J3V2</accession>
<evidence type="ECO:0000256" key="1">
    <source>
        <dbReference type="SAM" id="Phobius"/>
    </source>
</evidence>
<gene>
    <name evidence="3" type="ORF">SAMN06275492_1087</name>
</gene>
<organism evidence="3 4">
    <name type="scientific">Dethiosulfovibrio salsuginis</name>
    <dbReference type="NCBI Taxonomy" id="561720"/>
    <lineage>
        <taxon>Bacteria</taxon>
        <taxon>Thermotogati</taxon>
        <taxon>Synergistota</taxon>
        <taxon>Synergistia</taxon>
        <taxon>Synergistales</taxon>
        <taxon>Dethiosulfovibrionaceae</taxon>
        <taxon>Dethiosulfovibrio</taxon>
    </lineage>
</organism>
<reference evidence="4" key="1">
    <citation type="submission" date="2017-04" db="EMBL/GenBank/DDBJ databases">
        <authorList>
            <person name="Varghese N."/>
            <person name="Submissions S."/>
        </authorList>
    </citation>
    <scope>NUCLEOTIDE SEQUENCE [LARGE SCALE GENOMIC DNA]</scope>
    <source>
        <strain evidence="4">USBA 82</strain>
    </source>
</reference>
<keyword evidence="2" id="KW-0732">Signal</keyword>
<feature type="chain" id="PRO_5012688277" evidence="2">
    <location>
        <begin position="22"/>
        <end position="177"/>
    </location>
</feature>
<dbReference type="RefSeq" id="WP_085544155.1">
    <property type="nucleotide sequence ID" value="NZ_FXBB01000008.1"/>
</dbReference>
<evidence type="ECO:0000313" key="4">
    <source>
        <dbReference type="Proteomes" id="UP000193355"/>
    </source>
</evidence>
<name>A0A1X7J3V2_9BACT</name>
<keyword evidence="1" id="KW-0472">Membrane</keyword>
<dbReference type="OrthoDB" id="8447011at2"/>
<feature type="transmembrane region" description="Helical" evidence="1">
    <location>
        <begin position="156"/>
        <end position="173"/>
    </location>
</feature>
<keyword evidence="4" id="KW-1185">Reference proteome</keyword>
<feature type="signal peptide" evidence="2">
    <location>
        <begin position="1"/>
        <end position="21"/>
    </location>
</feature>
<dbReference type="EMBL" id="FXBB01000008">
    <property type="protein sequence ID" value="SMG22112.1"/>
    <property type="molecule type" value="Genomic_DNA"/>
</dbReference>
<dbReference type="STRING" id="561720.SAMN06275492_1087"/>